<dbReference type="AlphaFoldDB" id="A0A1E3R8E1"/>
<dbReference type="OrthoDB" id="4417174at2"/>
<evidence type="ECO:0000256" key="1">
    <source>
        <dbReference type="ARBA" id="ARBA00007825"/>
    </source>
</evidence>
<dbReference type="GO" id="GO:0008199">
    <property type="term" value="F:ferric iron binding"/>
    <property type="evidence" value="ECO:0007669"/>
    <property type="project" value="InterPro"/>
</dbReference>
<keyword evidence="6" id="KW-1185">Reference proteome</keyword>
<dbReference type="InterPro" id="IPR050770">
    <property type="entry name" value="Intradiol_RC_Dioxygenase"/>
</dbReference>
<dbReference type="PANTHER" id="PTHR33711:SF9">
    <property type="entry name" value="PROTOCATECHUATE 3,4-DIOXYGENASE ALPHA CHAIN"/>
    <property type="match status" value="1"/>
</dbReference>
<dbReference type="Proteomes" id="UP000094053">
    <property type="component" value="Unassembled WGS sequence"/>
</dbReference>
<dbReference type="InterPro" id="IPR015889">
    <property type="entry name" value="Intradiol_dOase_core"/>
</dbReference>
<gene>
    <name evidence="5" type="ORF">BHQ18_27095</name>
</gene>
<protein>
    <submittedName>
        <fullName evidence="5">Intradiol ring-cleavage dioxygenase</fullName>
    </submittedName>
</protein>
<evidence type="ECO:0000313" key="5">
    <source>
        <dbReference type="EMBL" id="ODQ86190.1"/>
    </source>
</evidence>
<dbReference type="EMBL" id="MIHA01000032">
    <property type="protein sequence ID" value="ODQ86190.1"/>
    <property type="molecule type" value="Genomic_DNA"/>
</dbReference>
<evidence type="ECO:0000313" key="6">
    <source>
        <dbReference type="Proteomes" id="UP000094053"/>
    </source>
</evidence>
<accession>A0A1E3R8E1</accession>
<evidence type="ECO:0000256" key="3">
    <source>
        <dbReference type="ARBA" id="ARBA00023002"/>
    </source>
</evidence>
<organism evidence="5 6">
    <name type="scientific">Mycolicibacterium flavescens</name>
    <name type="common">Mycobacterium flavescens</name>
    <dbReference type="NCBI Taxonomy" id="1776"/>
    <lineage>
        <taxon>Bacteria</taxon>
        <taxon>Bacillati</taxon>
        <taxon>Actinomycetota</taxon>
        <taxon>Actinomycetes</taxon>
        <taxon>Mycobacteriales</taxon>
        <taxon>Mycobacteriaceae</taxon>
        <taxon>Mycolicibacterium</taxon>
    </lineage>
</organism>
<dbReference type="STRING" id="1776.BHQ18_27095"/>
<keyword evidence="2 5" id="KW-0223">Dioxygenase</keyword>
<evidence type="ECO:0000256" key="2">
    <source>
        <dbReference type="ARBA" id="ARBA00022964"/>
    </source>
</evidence>
<comment type="similarity">
    <text evidence="1">Belongs to the intradiol ring-cleavage dioxygenase family.</text>
</comment>
<dbReference type="Pfam" id="PF00775">
    <property type="entry name" value="Dioxygenase_C"/>
    <property type="match status" value="1"/>
</dbReference>
<evidence type="ECO:0000259" key="4">
    <source>
        <dbReference type="Pfam" id="PF00775"/>
    </source>
</evidence>
<keyword evidence="3" id="KW-0560">Oxidoreductase</keyword>
<sequence length="172" mass="19007">MAAVSRWQCDRAVGASGAIQFHGVITDEDGRRVPNVLIETWHSAGDDNNAATKIGRLRCDGRNYTLPKSVITDQQGRYSMRMVPPRAPEHGTAPFIAVSVHARGLLDRLITRAYLPGCHLAKDSLLRRLPAERRQALIATRDDIGLRFDITLRPAIYVTAEISDEPLPEAAK</sequence>
<reference evidence="6" key="1">
    <citation type="submission" date="2016-09" db="EMBL/GenBank/DDBJ databases">
        <authorList>
            <person name="Greninger A.L."/>
            <person name="Jerome K.R."/>
            <person name="Mcnair B."/>
            <person name="Wallis C."/>
            <person name="Fang F."/>
        </authorList>
    </citation>
    <scope>NUCLEOTIDE SEQUENCE [LARGE SCALE GENOMIC DNA]</scope>
    <source>
        <strain evidence="6">M6</strain>
    </source>
</reference>
<dbReference type="PANTHER" id="PTHR33711">
    <property type="entry name" value="DIOXYGENASE, PUTATIVE (AFU_ORTHOLOGUE AFUA_2G02910)-RELATED"/>
    <property type="match status" value="1"/>
</dbReference>
<dbReference type="InterPro" id="IPR000627">
    <property type="entry name" value="Intradiol_dOase_C"/>
</dbReference>
<dbReference type="Gene3D" id="2.60.130.10">
    <property type="entry name" value="Aromatic compound dioxygenase"/>
    <property type="match status" value="1"/>
</dbReference>
<proteinExistence type="inferred from homology"/>
<feature type="domain" description="Intradiol ring-cleavage dioxygenases" evidence="4">
    <location>
        <begin position="18"/>
        <end position="87"/>
    </location>
</feature>
<comment type="caution">
    <text evidence="5">The sequence shown here is derived from an EMBL/GenBank/DDBJ whole genome shotgun (WGS) entry which is preliminary data.</text>
</comment>
<dbReference type="SUPFAM" id="SSF49482">
    <property type="entry name" value="Aromatic compound dioxygenase"/>
    <property type="match status" value="1"/>
</dbReference>
<dbReference type="GO" id="GO:0016702">
    <property type="term" value="F:oxidoreductase activity, acting on single donors with incorporation of molecular oxygen, incorporation of two atoms of oxygen"/>
    <property type="evidence" value="ECO:0007669"/>
    <property type="project" value="InterPro"/>
</dbReference>
<name>A0A1E3R8E1_MYCFV</name>
<dbReference type="RefSeq" id="WP_069416748.1">
    <property type="nucleotide sequence ID" value="NZ_JACKUL010000047.1"/>
</dbReference>